<reference evidence="3 4" key="1">
    <citation type="journal article" date="2013" name="Nature">
        <title>The genomes of four tapeworm species reveal adaptations to parasitism.</title>
        <authorList>
            <person name="Tsai I.J."/>
            <person name="Zarowiecki M."/>
            <person name="Holroyd N."/>
            <person name="Garciarrubio A."/>
            <person name="Sanchez-Flores A."/>
            <person name="Brooks K.L."/>
            <person name="Tracey A."/>
            <person name="Bobes R.J."/>
            <person name="Fragoso G."/>
            <person name="Sciutto E."/>
            <person name="Aslett M."/>
            <person name="Beasley H."/>
            <person name="Bennett H.M."/>
            <person name="Cai J."/>
            <person name="Camicia F."/>
            <person name="Clark R."/>
            <person name="Cucher M."/>
            <person name="De Silva N."/>
            <person name="Day T.A."/>
            <person name="Deplazes P."/>
            <person name="Estrada K."/>
            <person name="Fernandez C."/>
            <person name="Holland P.W."/>
            <person name="Hou J."/>
            <person name="Hu S."/>
            <person name="Huckvale T."/>
            <person name="Hung S.S."/>
            <person name="Kamenetzky L."/>
            <person name="Keane J.A."/>
            <person name="Kiss F."/>
            <person name="Koziol U."/>
            <person name="Lambert O."/>
            <person name="Liu K."/>
            <person name="Luo X."/>
            <person name="Luo Y."/>
            <person name="Macchiaroli N."/>
            <person name="Nichol S."/>
            <person name="Paps J."/>
            <person name="Parkinson J."/>
            <person name="Pouchkina-Stantcheva N."/>
            <person name="Riddiford N."/>
            <person name="Rosenzvit M."/>
            <person name="Salinas G."/>
            <person name="Wasmuth J.D."/>
            <person name="Zamanian M."/>
            <person name="Zheng Y."/>
            <person name="Cai X."/>
            <person name="Soberon X."/>
            <person name="Olson P.D."/>
            <person name="Laclette J.P."/>
            <person name="Brehm K."/>
            <person name="Berriman M."/>
            <person name="Garciarrubio A."/>
            <person name="Bobes R.J."/>
            <person name="Fragoso G."/>
            <person name="Sanchez-Flores A."/>
            <person name="Estrada K."/>
            <person name="Cevallos M.A."/>
            <person name="Morett E."/>
            <person name="Gonzalez V."/>
            <person name="Portillo T."/>
            <person name="Ochoa-Leyva A."/>
            <person name="Jose M.V."/>
            <person name="Sciutto E."/>
            <person name="Landa A."/>
            <person name="Jimenez L."/>
            <person name="Valdes V."/>
            <person name="Carrero J.C."/>
            <person name="Larralde C."/>
            <person name="Morales-Montor J."/>
            <person name="Limon-Lason J."/>
            <person name="Soberon X."/>
            <person name="Laclette J.P."/>
        </authorList>
    </citation>
    <scope>NUCLEOTIDE SEQUENCE [LARGE SCALE GENOMIC DNA]</scope>
</reference>
<dbReference type="Gene3D" id="3.30.450.30">
    <property type="entry name" value="Dynein light chain 2a, cytoplasmic"/>
    <property type="match status" value="1"/>
</dbReference>
<evidence type="ECO:0000313" key="4">
    <source>
        <dbReference type="Proteomes" id="UP000492820"/>
    </source>
</evidence>
<evidence type="ECO:0000256" key="1">
    <source>
        <dbReference type="ARBA" id="ARBA00007191"/>
    </source>
</evidence>
<evidence type="ECO:0000313" key="3">
    <source>
        <dbReference type="EMBL" id="CDS20452.1"/>
    </source>
</evidence>
<reference evidence="3" key="2">
    <citation type="submission" date="2014-06" db="EMBL/GenBank/DDBJ databases">
        <authorList>
            <person name="Aslett M."/>
        </authorList>
    </citation>
    <scope>NUCLEOTIDE SEQUENCE</scope>
</reference>
<dbReference type="PANTHER" id="PTHR10779">
    <property type="entry name" value="DYNEIN LIGHT CHAIN ROADBLOCK"/>
    <property type="match status" value="1"/>
</dbReference>
<reference evidence="5" key="3">
    <citation type="submission" date="2020-10" db="UniProtKB">
        <authorList>
            <consortium name="WormBaseParasite"/>
        </authorList>
    </citation>
    <scope>IDENTIFICATION</scope>
</reference>
<organism evidence="3">
    <name type="scientific">Echinococcus granulosus</name>
    <name type="common">Hydatid tapeworm</name>
    <dbReference type="NCBI Taxonomy" id="6210"/>
    <lineage>
        <taxon>Eukaryota</taxon>
        <taxon>Metazoa</taxon>
        <taxon>Spiralia</taxon>
        <taxon>Lophotrochozoa</taxon>
        <taxon>Platyhelminthes</taxon>
        <taxon>Cestoda</taxon>
        <taxon>Eucestoda</taxon>
        <taxon>Cyclophyllidea</taxon>
        <taxon>Taeniidae</taxon>
        <taxon>Echinococcus</taxon>
        <taxon>Echinococcus granulosus group</taxon>
    </lineage>
</organism>
<dbReference type="EMBL" id="LK028581">
    <property type="protein sequence ID" value="CDS20452.1"/>
    <property type="molecule type" value="Genomic_DNA"/>
</dbReference>
<evidence type="ECO:0000313" key="5">
    <source>
        <dbReference type="WBParaSite" id="EgrG_001111200"/>
    </source>
</evidence>
<dbReference type="OrthoDB" id="9985637at2759"/>
<evidence type="ECO:0000259" key="2">
    <source>
        <dbReference type="SMART" id="SM00960"/>
    </source>
</evidence>
<gene>
    <name evidence="3" type="ORF">EgrG_001111200</name>
</gene>
<proteinExistence type="inferred from homology"/>
<dbReference type="FunFam" id="3.30.450.30:FF:000009">
    <property type="entry name" value="Dynein light chain roadblock"/>
    <property type="match status" value="1"/>
</dbReference>
<dbReference type="AlphaFoldDB" id="A0A068WK20"/>
<protein>
    <submittedName>
        <fullName evidence="3 5">Dynein light chain</fullName>
    </submittedName>
</protein>
<dbReference type="InterPro" id="IPR004942">
    <property type="entry name" value="Roadblock/LAMTOR2_dom"/>
</dbReference>
<comment type="similarity">
    <text evidence="1">Belongs to the GAMAD family.</text>
</comment>
<dbReference type="Pfam" id="PF03259">
    <property type="entry name" value="Robl_LC7"/>
    <property type="match status" value="1"/>
</dbReference>
<sequence>MNEVEDTFNRIQMHKGVQGIIIMNNDAVPIRTTMDKPMTVHYCALSQQLVSKSRAGVRDGDPTNDLTFLRVRSKKNEIMIAPDKDDFPLSLMAFVNVFWQFIVFAHPRPHTSLFLALLVG</sequence>
<dbReference type="SMART" id="SM00960">
    <property type="entry name" value="Robl_LC7"/>
    <property type="match status" value="1"/>
</dbReference>
<dbReference type="Proteomes" id="UP000492820">
    <property type="component" value="Unassembled WGS sequence"/>
</dbReference>
<dbReference type="WBParaSite" id="EgrG_001111200">
    <property type="protein sequence ID" value="EgrG_001111200"/>
    <property type="gene ID" value="EgrG_001111200"/>
</dbReference>
<accession>A0A068WK20</accession>
<name>A0A068WK20_ECHGR</name>
<feature type="domain" description="Roadblock/LAMTOR2" evidence="2">
    <location>
        <begin position="4"/>
        <end position="93"/>
    </location>
</feature>
<dbReference type="SUPFAM" id="SSF103196">
    <property type="entry name" value="Roadblock/LC7 domain"/>
    <property type="match status" value="1"/>
</dbReference>